<keyword evidence="3" id="KW-1185">Reference proteome</keyword>
<dbReference type="AlphaFoldDB" id="A0AAV3XVW6"/>
<gene>
    <name evidence="2" type="ORF">PoB_000110200</name>
</gene>
<accession>A0AAV3XVW6</accession>
<feature type="region of interest" description="Disordered" evidence="1">
    <location>
        <begin position="233"/>
        <end position="264"/>
    </location>
</feature>
<organism evidence="2 3">
    <name type="scientific">Plakobranchus ocellatus</name>
    <dbReference type="NCBI Taxonomy" id="259542"/>
    <lineage>
        <taxon>Eukaryota</taxon>
        <taxon>Metazoa</taxon>
        <taxon>Spiralia</taxon>
        <taxon>Lophotrochozoa</taxon>
        <taxon>Mollusca</taxon>
        <taxon>Gastropoda</taxon>
        <taxon>Heterobranchia</taxon>
        <taxon>Euthyneura</taxon>
        <taxon>Panpulmonata</taxon>
        <taxon>Sacoglossa</taxon>
        <taxon>Placobranchoidea</taxon>
        <taxon>Plakobranchidae</taxon>
        <taxon>Plakobranchus</taxon>
    </lineage>
</organism>
<name>A0AAV3XVW6_9GAST</name>
<sequence length="432" mass="48134">MPYAKEQSEPYSTFPDVWTKHGTHSILLLLYIMFDSCNLSLPHLSNEKKVFTILVLSTDWHDIFQQFDPRKPFEPELCTKCISLVTVLDCGASVYLINKDEAAMNQLMLFLHDGSCACKCSGKRRFYFSLLDVIAASGSMEGLRACVAFIQDHLDTTRSAISVGCRIKEIKRRLDCEFPKLDFENADDRNPPCFPFSSTEGGVQKRLLSPNCDGQYEERRTFQREPSSFLENEPIHPHHCFENDDATPLSHSQNSNADRAEHDLPGETLGATCSDHAHYHGPSEAYPRRSVVHPESLHATKEHHPVFQSSDVNTKPWSRLFCSTCSCTNATADISAGSTAPPKPDGKKYYSGCCSSKTDVDCLRQHLDQVSLLSMSAQALYYNNVEMMVCAGALTPISIAELVRMTGNIPLTSALPALANERHEQQNTGAKS</sequence>
<reference evidence="2 3" key="1">
    <citation type="journal article" date="2021" name="Elife">
        <title>Chloroplast acquisition without the gene transfer in kleptoplastic sea slugs, Plakobranchus ocellatus.</title>
        <authorList>
            <person name="Maeda T."/>
            <person name="Takahashi S."/>
            <person name="Yoshida T."/>
            <person name="Shimamura S."/>
            <person name="Takaki Y."/>
            <person name="Nagai Y."/>
            <person name="Toyoda A."/>
            <person name="Suzuki Y."/>
            <person name="Arimoto A."/>
            <person name="Ishii H."/>
            <person name="Satoh N."/>
            <person name="Nishiyama T."/>
            <person name="Hasebe M."/>
            <person name="Maruyama T."/>
            <person name="Minagawa J."/>
            <person name="Obokata J."/>
            <person name="Shigenobu S."/>
        </authorList>
    </citation>
    <scope>NUCLEOTIDE SEQUENCE [LARGE SCALE GENOMIC DNA]</scope>
</reference>
<protein>
    <submittedName>
        <fullName evidence="2">Uncharacterized protein</fullName>
    </submittedName>
</protein>
<feature type="compositionally biased region" description="Basic and acidic residues" evidence="1">
    <location>
        <begin position="233"/>
        <end position="242"/>
    </location>
</feature>
<comment type="caution">
    <text evidence="2">The sequence shown here is derived from an EMBL/GenBank/DDBJ whole genome shotgun (WGS) entry which is preliminary data.</text>
</comment>
<dbReference type="EMBL" id="BLXT01000140">
    <property type="protein sequence ID" value="GFN74596.1"/>
    <property type="molecule type" value="Genomic_DNA"/>
</dbReference>
<dbReference type="Proteomes" id="UP000735302">
    <property type="component" value="Unassembled WGS sequence"/>
</dbReference>
<evidence type="ECO:0000313" key="2">
    <source>
        <dbReference type="EMBL" id="GFN74596.1"/>
    </source>
</evidence>
<proteinExistence type="predicted"/>
<evidence type="ECO:0000256" key="1">
    <source>
        <dbReference type="SAM" id="MobiDB-lite"/>
    </source>
</evidence>
<evidence type="ECO:0000313" key="3">
    <source>
        <dbReference type="Proteomes" id="UP000735302"/>
    </source>
</evidence>